<dbReference type="STRING" id="1353952.A0A165DI83"/>
<keyword evidence="1" id="KW-0812">Transmembrane</keyword>
<feature type="transmembrane region" description="Helical" evidence="1">
    <location>
        <begin position="146"/>
        <end position="170"/>
    </location>
</feature>
<accession>A0A165DI83</accession>
<protein>
    <submittedName>
        <fullName evidence="2">Uncharacterized protein</fullName>
    </submittedName>
</protein>
<gene>
    <name evidence="2" type="ORF">CALCODRAFT_74783</name>
</gene>
<dbReference type="InParanoid" id="A0A165DI83"/>
<dbReference type="Proteomes" id="UP000076842">
    <property type="component" value="Unassembled WGS sequence"/>
</dbReference>
<keyword evidence="1" id="KW-1133">Transmembrane helix</keyword>
<evidence type="ECO:0000313" key="3">
    <source>
        <dbReference type="Proteomes" id="UP000076842"/>
    </source>
</evidence>
<sequence>MTHPEVEHGQGAVWRHRPQSESLVWGKKGHCQRKSWKASFNRFANNVREALGLSPIQPFHPHGHPHHNPPAMAGEAAYPPIATPVNTEYDHVMRKPDARWPMPFHHQGQDRHHRFHHHRGGDWHKKPFSRRIMHALYILGPVEGRIVAFVLGLGIGALIRVIFVMGILAYRSFTRRERGIRLPEDEEESEPIIVERIFEVKENEKAPAYTAVVSDGEQTLAPPS</sequence>
<dbReference type="OrthoDB" id="3233375at2759"/>
<proteinExistence type="predicted"/>
<dbReference type="AlphaFoldDB" id="A0A165DI83"/>
<keyword evidence="3" id="KW-1185">Reference proteome</keyword>
<evidence type="ECO:0000313" key="2">
    <source>
        <dbReference type="EMBL" id="KZT52859.1"/>
    </source>
</evidence>
<keyword evidence="1" id="KW-0472">Membrane</keyword>
<name>A0A165DI83_9BASI</name>
<reference evidence="2 3" key="1">
    <citation type="journal article" date="2016" name="Mol. Biol. Evol.">
        <title>Comparative Genomics of Early-Diverging Mushroom-Forming Fungi Provides Insights into the Origins of Lignocellulose Decay Capabilities.</title>
        <authorList>
            <person name="Nagy L.G."/>
            <person name="Riley R."/>
            <person name="Tritt A."/>
            <person name="Adam C."/>
            <person name="Daum C."/>
            <person name="Floudas D."/>
            <person name="Sun H."/>
            <person name="Yadav J.S."/>
            <person name="Pangilinan J."/>
            <person name="Larsson K.H."/>
            <person name="Matsuura K."/>
            <person name="Barry K."/>
            <person name="Labutti K."/>
            <person name="Kuo R."/>
            <person name="Ohm R.A."/>
            <person name="Bhattacharya S.S."/>
            <person name="Shirouzu T."/>
            <person name="Yoshinaga Y."/>
            <person name="Martin F.M."/>
            <person name="Grigoriev I.V."/>
            <person name="Hibbett D.S."/>
        </authorList>
    </citation>
    <scope>NUCLEOTIDE SEQUENCE [LARGE SCALE GENOMIC DNA]</scope>
    <source>
        <strain evidence="2 3">HHB12733</strain>
    </source>
</reference>
<dbReference type="EMBL" id="KV424053">
    <property type="protein sequence ID" value="KZT52859.1"/>
    <property type="molecule type" value="Genomic_DNA"/>
</dbReference>
<evidence type="ECO:0000256" key="1">
    <source>
        <dbReference type="SAM" id="Phobius"/>
    </source>
</evidence>
<organism evidence="2 3">
    <name type="scientific">Calocera cornea HHB12733</name>
    <dbReference type="NCBI Taxonomy" id="1353952"/>
    <lineage>
        <taxon>Eukaryota</taxon>
        <taxon>Fungi</taxon>
        <taxon>Dikarya</taxon>
        <taxon>Basidiomycota</taxon>
        <taxon>Agaricomycotina</taxon>
        <taxon>Dacrymycetes</taxon>
        <taxon>Dacrymycetales</taxon>
        <taxon>Dacrymycetaceae</taxon>
        <taxon>Calocera</taxon>
    </lineage>
</organism>